<protein>
    <submittedName>
        <fullName evidence="2">Uncharacterized protein</fullName>
    </submittedName>
</protein>
<proteinExistence type="predicted"/>
<organism evidence="2 3">
    <name type="scientific">Arthrobacter hankyongi</name>
    <dbReference type="NCBI Taxonomy" id="2904801"/>
    <lineage>
        <taxon>Bacteria</taxon>
        <taxon>Bacillati</taxon>
        <taxon>Actinomycetota</taxon>
        <taxon>Actinomycetes</taxon>
        <taxon>Micrococcales</taxon>
        <taxon>Micrococcaceae</taxon>
        <taxon>Arthrobacter</taxon>
    </lineage>
</organism>
<dbReference type="EMBL" id="JAKLTQ010000001">
    <property type="protein sequence ID" value="MCG2620834.1"/>
    <property type="molecule type" value="Genomic_DNA"/>
</dbReference>
<feature type="compositionally biased region" description="Acidic residues" evidence="1">
    <location>
        <begin position="32"/>
        <end position="50"/>
    </location>
</feature>
<evidence type="ECO:0000313" key="2">
    <source>
        <dbReference type="EMBL" id="MCG2620834.1"/>
    </source>
</evidence>
<dbReference type="Proteomes" id="UP001165368">
    <property type="component" value="Unassembled WGS sequence"/>
</dbReference>
<comment type="caution">
    <text evidence="2">The sequence shown here is derived from an EMBL/GenBank/DDBJ whole genome shotgun (WGS) entry which is preliminary data.</text>
</comment>
<evidence type="ECO:0000256" key="1">
    <source>
        <dbReference type="SAM" id="MobiDB-lite"/>
    </source>
</evidence>
<gene>
    <name evidence="2" type="ORF">LVY72_02775</name>
</gene>
<evidence type="ECO:0000313" key="3">
    <source>
        <dbReference type="Proteomes" id="UP001165368"/>
    </source>
</evidence>
<feature type="region of interest" description="Disordered" evidence="1">
    <location>
        <begin position="1"/>
        <end position="68"/>
    </location>
</feature>
<dbReference type="RefSeq" id="WP_237817919.1">
    <property type="nucleotide sequence ID" value="NZ_JAKLTQ010000001.1"/>
</dbReference>
<feature type="compositionally biased region" description="Polar residues" evidence="1">
    <location>
        <begin position="1"/>
        <end position="10"/>
    </location>
</feature>
<accession>A0ABS9L2U6</accession>
<keyword evidence="3" id="KW-1185">Reference proteome</keyword>
<name>A0ABS9L2U6_9MICC</name>
<sequence>MTTEGNGQTESPDELLEDQAVHPRDPGNAAGADEETGEPLEAEGGPDSENVDGAAQARNAEESGGYGY</sequence>
<reference evidence="2" key="1">
    <citation type="submission" date="2022-01" db="EMBL/GenBank/DDBJ databases">
        <authorList>
            <person name="Jo J.-H."/>
            <person name="Im W.-T."/>
        </authorList>
    </citation>
    <scope>NUCLEOTIDE SEQUENCE</scope>
    <source>
        <strain evidence="2">I2-34</strain>
    </source>
</reference>